<dbReference type="InterPro" id="IPR006119">
    <property type="entry name" value="Resolv_N"/>
</dbReference>
<dbReference type="SMART" id="SM00857">
    <property type="entry name" value="Resolvase"/>
    <property type="match status" value="1"/>
</dbReference>
<dbReference type="InterPro" id="IPR009057">
    <property type="entry name" value="Homeodomain-like_sf"/>
</dbReference>
<dbReference type="EMBL" id="FCOA02000020">
    <property type="protein sequence ID" value="SAK79447.1"/>
    <property type="molecule type" value="Genomic_DNA"/>
</dbReference>
<dbReference type="OrthoDB" id="8585334at2"/>
<dbReference type="Gene3D" id="1.10.10.60">
    <property type="entry name" value="Homeodomain-like"/>
    <property type="match status" value="1"/>
</dbReference>
<feature type="domain" description="Resolvase/invertase-type recombinase catalytic" evidence="2">
    <location>
        <begin position="3"/>
        <end position="144"/>
    </location>
</feature>
<comment type="similarity">
    <text evidence="1">Belongs to the site-specific recombinase resolvase family.</text>
</comment>
<protein>
    <submittedName>
        <fullName evidence="3">Resolvase domain-containing protein</fullName>
    </submittedName>
</protein>
<dbReference type="GO" id="GO:0003677">
    <property type="term" value="F:DNA binding"/>
    <property type="evidence" value="ECO:0007669"/>
    <property type="project" value="InterPro"/>
</dbReference>
<dbReference type="GO" id="GO:0000150">
    <property type="term" value="F:DNA strand exchange activity"/>
    <property type="evidence" value="ECO:0007669"/>
    <property type="project" value="InterPro"/>
</dbReference>
<organism evidence="3 4">
    <name type="scientific">Caballeronia hypogeia</name>
    <dbReference type="NCBI Taxonomy" id="1777140"/>
    <lineage>
        <taxon>Bacteria</taxon>
        <taxon>Pseudomonadati</taxon>
        <taxon>Pseudomonadota</taxon>
        <taxon>Betaproteobacteria</taxon>
        <taxon>Burkholderiales</taxon>
        <taxon>Burkholderiaceae</taxon>
        <taxon>Caballeronia</taxon>
    </lineage>
</organism>
<dbReference type="Pfam" id="PF00239">
    <property type="entry name" value="Resolvase"/>
    <property type="match status" value="1"/>
</dbReference>
<evidence type="ECO:0000256" key="1">
    <source>
        <dbReference type="ARBA" id="ARBA00009913"/>
    </source>
</evidence>
<comment type="caution">
    <text evidence="3">The sequence shown here is derived from an EMBL/GenBank/DDBJ whole genome shotgun (WGS) entry which is preliminary data.</text>
</comment>
<dbReference type="Proteomes" id="UP000054851">
    <property type="component" value="Unassembled WGS sequence"/>
</dbReference>
<dbReference type="CDD" id="cd00569">
    <property type="entry name" value="HTH_Hin_like"/>
    <property type="match status" value="1"/>
</dbReference>
<sequence length="193" mass="21422">MTIFVLIRDEDQVRRQCAMRSMDSLHHLDVRNEDVFVGQALSTTPASERPVLQHVISRLWPEDLLVVFDLASLGNGYADVLGTLQTIQAKKAAVVCICRTDAGTAVVRGETLSETLLPVMELDHRLRALRSSEAVQQMKRDGTSMGRPSSLDPDLRRKALEALAAGNTVTEVARLLSTSRQTIMRLRASNRKE</sequence>
<reference evidence="3" key="1">
    <citation type="submission" date="2016-01" db="EMBL/GenBank/DDBJ databases">
        <authorList>
            <person name="Peeters C."/>
        </authorList>
    </citation>
    <scope>NUCLEOTIDE SEQUENCE</scope>
    <source>
        <strain evidence="3">LMG 29322</strain>
    </source>
</reference>
<dbReference type="STRING" id="1777140.AWB79_05036"/>
<dbReference type="SUPFAM" id="SSF53041">
    <property type="entry name" value="Resolvase-like"/>
    <property type="match status" value="1"/>
</dbReference>
<proteinExistence type="inferred from homology"/>
<dbReference type="RefSeq" id="WP_061170136.1">
    <property type="nucleotide sequence ID" value="NZ_FCOA02000020.1"/>
</dbReference>
<evidence type="ECO:0000259" key="2">
    <source>
        <dbReference type="SMART" id="SM00857"/>
    </source>
</evidence>
<evidence type="ECO:0000313" key="4">
    <source>
        <dbReference type="Proteomes" id="UP000054851"/>
    </source>
</evidence>
<keyword evidence="4" id="KW-1185">Reference proteome</keyword>
<dbReference type="InterPro" id="IPR036162">
    <property type="entry name" value="Resolvase-like_N_sf"/>
</dbReference>
<accession>A0A158CD55</accession>
<dbReference type="AlphaFoldDB" id="A0A158CD55"/>
<name>A0A158CD55_9BURK</name>
<gene>
    <name evidence="3" type="ORF">AWB79_05036</name>
</gene>
<dbReference type="Gene3D" id="3.40.50.1390">
    <property type="entry name" value="Resolvase, N-terminal catalytic domain"/>
    <property type="match status" value="1"/>
</dbReference>
<dbReference type="SUPFAM" id="SSF46689">
    <property type="entry name" value="Homeodomain-like"/>
    <property type="match status" value="1"/>
</dbReference>
<evidence type="ECO:0000313" key="3">
    <source>
        <dbReference type="EMBL" id="SAK79447.1"/>
    </source>
</evidence>